<accession>A0ABN7X9J0</accession>
<protein>
    <submittedName>
        <fullName evidence="1">9640_t:CDS:1</fullName>
    </submittedName>
</protein>
<evidence type="ECO:0000313" key="2">
    <source>
        <dbReference type="Proteomes" id="UP000789901"/>
    </source>
</evidence>
<gene>
    <name evidence="1" type="ORF">GMARGA_LOCUS40705</name>
</gene>
<keyword evidence="2" id="KW-1185">Reference proteome</keyword>
<comment type="caution">
    <text evidence="1">The sequence shown here is derived from an EMBL/GenBank/DDBJ whole genome shotgun (WGS) entry which is preliminary data.</text>
</comment>
<dbReference type="Proteomes" id="UP000789901">
    <property type="component" value="Unassembled WGS sequence"/>
</dbReference>
<organism evidence="1 2">
    <name type="scientific">Gigaspora margarita</name>
    <dbReference type="NCBI Taxonomy" id="4874"/>
    <lineage>
        <taxon>Eukaryota</taxon>
        <taxon>Fungi</taxon>
        <taxon>Fungi incertae sedis</taxon>
        <taxon>Mucoromycota</taxon>
        <taxon>Glomeromycotina</taxon>
        <taxon>Glomeromycetes</taxon>
        <taxon>Diversisporales</taxon>
        <taxon>Gigasporaceae</taxon>
        <taxon>Gigaspora</taxon>
    </lineage>
</organism>
<evidence type="ECO:0000313" key="1">
    <source>
        <dbReference type="EMBL" id="CAG8851368.1"/>
    </source>
</evidence>
<dbReference type="EMBL" id="CAJVQB010105704">
    <property type="protein sequence ID" value="CAG8851368.1"/>
    <property type="molecule type" value="Genomic_DNA"/>
</dbReference>
<proteinExistence type="predicted"/>
<reference evidence="1 2" key="1">
    <citation type="submission" date="2021-06" db="EMBL/GenBank/DDBJ databases">
        <authorList>
            <person name="Kallberg Y."/>
            <person name="Tangrot J."/>
            <person name="Rosling A."/>
        </authorList>
    </citation>
    <scope>NUCLEOTIDE SEQUENCE [LARGE SCALE GENOMIC DNA]</scope>
    <source>
        <strain evidence="1 2">120-4 pot B 10/14</strain>
    </source>
</reference>
<sequence>PTAVLCLASGGTKKLTPSYLARTATKSMTTIPIKPNTSFKIF</sequence>
<feature type="non-terminal residue" evidence="1">
    <location>
        <position position="1"/>
    </location>
</feature>
<name>A0ABN7X9J0_GIGMA</name>